<gene>
    <name evidence="2" type="ORF">HRUBRA_01856</name>
</gene>
<organism evidence="2 3">
    <name type="scientific">Pseudohaliea rubra DSM 19751</name>
    <dbReference type="NCBI Taxonomy" id="1265313"/>
    <lineage>
        <taxon>Bacteria</taxon>
        <taxon>Pseudomonadati</taxon>
        <taxon>Pseudomonadota</taxon>
        <taxon>Gammaproteobacteria</taxon>
        <taxon>Cellvibrionales</taxon>
        <taxon>Halieaceae</taxon>
        <taxon>Pseudohaliea</taxon>
    </lineage>
</organism>
<dbReference type="EMBL" id="AUVB01000054">
    <property type="protein sequence ID" value="KGE03477.1"/>
    <property type="molecule type" value="Genomic_DNA"/>
</dbReference>
<evidence type="ECO:0000313" key="2">
    <source>
        <dbReference type="EMBL" id="KGE03477.1"/>
    </source>
</evidence>
<dbReference type="InterPro" id="IPR050266">
    <property type="entry name" value="AB_hydrolase_sf"/>
</dbReference>
<dbReference type="PATRIC" id="fig|1265313.6.peg.1835"/>
<dbReference type="HOGENOM" id="CLU_020336_12_3_6"/>
<name>A0A095VPS5_9GAMM</name>
<dbReference type="PANTHER" id="PTHR43798">
    <property type="entry name" value="MONOACYLGLYCEROL LIPASE"/>
    <property type="match status" value="1"/>
</dbReference>
<protein>
    <submittedName>
        <fullName evidence="2">Alpha/beta hydrolase fold protein</fullName>
    </submittedName>
</protein>
<proteinExistence type="predicted"/>
<dbReference type="STRING" id="1265313.HRUBRA_01856"/>
<dbReference type="RefSeq" id="WP_035513404.1">
    <property type="nucleotide sequence ID" value="NZ_KN234745.1"/>
</dbReference>
<evidence type="ECO:0000313" key="3">
    <source>
        <dbReference type="Proteomes" id="UP000029640"/>
    </source>
</evidence>
<dbReference type="PRINTS" id="PR00111">
    <property type="entry name" value="ABHYDROLASE"/>
</dbReference>
<evidence type="ECO:0000259" key="1">
    <source>
        <dbReference type="Pfam" id="PF00561"/>
    </source>
</evidence>
<keyword evidence="2" id="KW-0378">Hydrolase</keyword>
<comment type="caution">
    <text evidence="2">The sequence shown here is derived from an EMBL/GenBank/DDBJ whole genome shotgun (WGS) entry which is preliminary data.</text>
</comment>
<dbReference type="Gene3D" id="3.40.50.1820">
    <property type="entry name" value="alpha/beta hydrolase"/>
    <property type="match status" value="1"/>
</dbReference>
<keyword evidence="3" id="KW-1185">Reference proteome</keyword>
<dbReference type="PANTHER" id="PTHR43798:SF33">
    <property type="entry name" value="HYDROLASE, PUTATIVE (AFU_ORTHOLOGUE AFUA_2G14860)-RELATED"/>
    <property type="match status" value="1"/>
</dbReference>
<dbReference type="InterPro" id="IPR029058">
    <property type="entry name" value="AB_hydrolase_fold"/>
</dbReference>
<dbReference type="Pfam" id="PF00561">
    <property type="entry name" value="Abhydrolase_1"/>
    <property type="match status" value="1"/>
</dbReference>
<dbReference type="OrthoDB" id="8680283at2"/>
<dbReference type="GO" id="GO:0016787">
    <property type="term" value="F:hydrolase activity"/>
    <property type="evidence" value="ECO:0007669"/>
    <property type="project" value="UniProtKB-KW"/>
</dbReference>
<feature type="domain" description="AB hydrolase-1" evidence="1">
    <location>
        <begin position="22"/>
        <end position="251"/>
    </location>
</feature>
<accession>A0A095VPS5</accession>
<dbReference type="eggNOG" id="COG2267">
    <property type="taxonomic scope" value="Bacteria"/>
</dbReference>
<dbReference type="SUPFAM" id="SSF53474">
    <property type="entry name" value="alpha/beta-Hydrolases"/>
    <property type="match status" value="1"/>
</dbReference>
<dbReference type="AlphaFoldDB" id="A0A095VPS5"/>
<dbReference type="Proteomes" id="UP000029640">
    <property type="component" value="Unassembled WGS sequence"/>
</dbReference>
<sequence>MAYLQRDDGNVYFEDHGSGERTMLLLHGWGMSLRVWDATLLALLDKGYRVVLMDHRGCGGSDKDFADMSIEAIAGDVVALVGQLALNRVVLNGWSLGGAVAVAAAAQLGERCEGLVLTCAASPIYVQKPDLALGGTPEDMAATVQGLSEDRITFLHGLSRAVCAKPVGEALEHWMWRVFTEASPRAIATLAELGPLDQRAVLAGLSMPILSYVGGQDGFVAPPICRWVADNNPNARAVELPDCGHAPFIEERERYLEELLAFLGSLS</sequence>
<reference evidence="2 3" key="1">
    <citation type="journal article" date="2014" name="Genome Announc.">
        <title>Genome Sequence of Gammaproteobacterial Pseudohaliea rubra Type Strain DSM 19751, Isolated from Coastal Seawater of the Mediterranean Sea.</title>
        <authorList>
            <person name="Spring S."/>
            <person name="Fiebig A."/>
            <person name="Riedel T."/>
            <person name="Goker M."/>
            <person name="Klenk H.P."/>
        </authorList>
    </citation>
    <scope>NUCLEOTIDE SEQUENCE [LARGE SCALE GENOMIC DNA]</scope>
    <source>
        <strain evidence="2 3">DSM 19751</strain>
    </source>
</reference>
<dbReference type="GO" id="GO:0016020">
    <property type="term" value="C:membrane"/>
    <property type="evidence" value="ECO:0007669"/>
    <property type="project" value="TreeGrafter"/>
</dbReference>
<dbReference type="InterPro" id="IPR000073">
    <property type="entry name" value="AB_hydrolase_1"/>
</dbReference>